<accession>J3KKT4</accession>
<dbReference type="Proteomes" id="UP000001261">
    <property type="component" value="Unassembled WGS sequence"/>
</dbReference>
<dbReference type="EMBL" id="GG704911">
    <property type="protein sequence ID" value="EAS36820.3"/>
    <property type="molecule type" value="Genomic_DNA"/>
</dbReference>
<dbReference type="OrthoDB" id="10322964at2759"/>
<dbReference type="AlphaFoldDB" id="J3KKT4"/>
<feature type="region of interest" description="Disordered" evidence="1">
    <location>
        <begin position="164"/>
        <end position="183"/>
    </location>
</feature>
<evidence type="ECO:0000313" key="2">
    <source>
        <dbReference type="EMBL" id="EAS36820.3"/>
    </source>
</evidence>
<evidence type="ECO:0000313" key="3">
    <source>
        <dbReference type="Proteomes" id="UP000001261"/>
    </source>
</evidence>
<feature type="compositionally biased region" description="Polar residues" evidence="1">
    <location>
        <begin position="164"/>
        <end position="173"/>
    </location>
</feature>
<reference evidence="3" key="1">
    <citation type="journal article" date="2009" name="Genome Res.">
        <title>Comparative genomic analyses of the human fungal pathogens Coccidioides and their relatives.</title>
        <authorList>
            <person name="Sharpton T.J."/>
            <person name="Stajich J.E."/>
            <person name="Rounsley S.D."/>
            <person name="Gardner M.J."/>
            <person name="Wortman J.R."/>
            <person name="Jordar V.S."/>
            <person name="Maiti R."/>
            <person name="Kodira C.D."/>
            <person name="Neafsey D.E."/>
            <person name="Zeng Q."/>
            <person name="Hung C.-Y."/>
            <person name="McMahan C."/>
            <person name="Muszewska A."/>
            <person name="Grynberg M."/>
            <person name="Mandel M.A."/>
            <person name="Kellner E.M."/>
            <person name="Barker B.M."/>
            <person name="Galgiani J.N."/>
            <person name="Orbach M.J."/>
            <person name="Kirkland T.N."/>
            <person name="Cole G.T."/>
            <person name="Henn M.R."/>
            <person name="Birren B.W."/>
            <person name="Taylor J.W."/>
        </authorList>
    </citation>
    <scope>NUCLEOTIDE SEQUENCE [LARGE SCALE GENOMIC DNA]</scope>
    <source>
        <strain evidence="3">RS</strain>
    </source>
</reference>
<dbReference type="GeneID" id="24164340"/>
<dbReference type="RefSeq" id="XP_001248403.2">
    <property type="nucleotide sequence ID" value="XM_001248402.2"/>
</dbReference>
<dbReference type="KEGG" id="cim:CIMG_12713"/>
<keyword evidence="3" id="KW-1185">Reference proteome</keyword>
<gene>
    <name evidence="2" type="ORF">CIMG_12713</name>
</gene>
<proteinExistence type="predicted"/>
<dbReference type="VEuPathDB" id="FungiDB:CIMG_12713"/>
<reference evidence="3" key="2">
    <citation type="journal article" date="2010" name="Genome Res.">
        <title>Population genomic sequencing of Coccidioides fungi reveals recent hybridization and transposon control.</title>
        <authorList>
            <person name="Neafsey D.E."/>
            <person name="Barker B.M."/>
            <person name="Sharpton T.J."/>
            <person name="Stajich J.E."/>
            <person name="Park D.J."/>
            <person name="Whiston E."/>
            <person name="Hung C.-Y."/>
            <person name="McMahan C."/>
            <person name="White J."/>
            <person name="Sykes S."/>
            <person name="Heiman D."/>
            <person name="Young S."/>
            <person name="Zeng Q."/>
            <person name="Abouelleil A."/>
            <person name="Aftuck L."/>
            <person name="Bessette D."/>
            <person name="Brown A."/>
            <person name="FitzGerald M."/>
            <person name="Lui A."/>
            <person name="Macdonald J.P."/>
            <person name="Priest M."/>
            <person name="Orbach M.J."/>
            <person name="Galgiani J.N."/>
            <person name="Kirkland T.N."/>
            <person name="Cole G.T."/>
            <person name="Birren B.W."/>
            <person name="Henn M.R."/>
            <person name="Taylor J.W."/>
            <person name="Rounsley S.D."/>
        </authorList>
    </citation>
    <scope>GENOME REANNOTATION</scope>
    <source>
        <strain evidence="3">RS</strain>
    </source>
</reference>
<evidence type="ECO:0000256" key="1">
    <source>
        <dbReference type="SAM" id="MobiDB-lite"/>
    </source>
</evidence>
<sequence length="270" mass="30114">MVEDKITTKQLAAIEHLEELHYDEVAGLQATLSDHAKELSNIRSKLAKATNRGKGRRKSAKERAQSLCATKGNDLRLMSFILGRQTRRSAKKNKNAAKQMQGFKHKMNAKNKFLMDNIVRGREEAGLALIQRDLEHTQHRQSEADQSLVSTPHTARDNNIMHALTTSEPSTSKADGPGEGRQAAQNMRRVATAAQIINRGKGAMTFGMKISTLESQNQVLLAANEVMVHQHRKEKENLRAMNHHVITEIGKYKQRVECLAELIGISDLGP</sequence>
<organism evidence="2 3">
    <name type="scientific">Coccidioides immitis (strain RS)</name>
    <name type="common">Valley fever fungus</name>
    <dbReference type="NCBI Taxonomy" id="246410"/>
    <lineage>
        <taxon>Eukaryota</taxon>
        <taxon>Fungi</taxon>
        <taxon>Dikarya</taxon>
        <taxon>Ascomycota</taxon>
        <taxon>Pezizomycotina</taxon>
        <taxon>Eurotiomycetes</taxon>
        <taxon>Eurotiomycetidae</taxon>
        <taxon>Onygenales</taxon>
        <taxon>Onygenaceae</taxon>
        <taxon>Coccidioides</taxon>
    </lineage>
</organism>
<name>J3KKT4_COCIM</name>
<dbReference type="InParanoid" id="J3KKT4"/>
<protein>
    <submittedName>
        <fullName evidence="2">Uncharacterized protein</fullName>
    </submittedName>
</protein>